<comment type="caution">
    <text evidence="1">The sequence shown here is derived from an EMBL/GenBank/DDBJ whole genome shotgun (WGS) entry which is preliminary data.</text>
</comment>
<reference evidence="2" key="1">
    <citation type="journal article" date="2019" name="Int. J. Syst. Evol. Microbiol.">
        <title>The Global Catalogue of Microorganisms (GCM) 10K type strain sequencing project: providing services to taxonomists for standard genome sequencing and annotation.</title>
        <authorList>
            <consortium name="The Broad Institute Genomics Platform"/>
            <consortium name="The Broad Institute Genome Sequencing Center for Infectious Disease"/>
            <person name="Wu L."/>
            <person name="Ma J."/>
        </authorList>
    </citation>
    <scope>NUCLEOTIDE SEQUENCE [LARGE SCALE GENOMIC DNA]</scope>
    <source>
        <strain evidence="2">R28</strain>
    </source>
</reference>
<keyword evidence="2" id="KW-1185">Reference proteome</keyword>
<proteinExistence type="predicted"/>
<sequence>MQKDKQSELITVPKLKFLMLKGKGNPNSEVFSKKIGVLYSLAYAIRMMPRQGYTPEGYFECTVK</sequence>
<dbReference type="InterPro" id="IPR011256">
    <property type="entry name" value="Reg_factor_effector_dom_sf"/>
</dbReference>
<evidence type="ECO:0000313" key="1">
    <source>
        <dbReference type="EMBL" id="MFD2043732.1"/>
    </source>
</evidence>
<name>A0ABW4VWV3_9BACI</name>
<organism evidence="1 2">
    <name type="scientific">Ornithinibacillus salinisoli</name>
    <dbReference type="NCBI Taxonomy" id="1848459"/>
    <lineage>
        <taxon>Bacteria</taxon>
        <taxon>Bacillati</taxon>
        <taxon>Bacillota</taxon>
        <taxon>Bacilli</taxon>
        <taxon>Bacillales</taxon>
        <taxon>Bacillaceae</taxon>
        <taxon>Ornithinibacillus</taxon>
    </lineage>
</organism>
<protein>
    <submittedName>
        <fullName evidence="1">Uncharacterized protein</fullName>
    </submittedName>
</protein>
<dbReference type="RefSeq" id="WP_377555785.1">
    <property type="nucleotide sequence ID" value="NZ_JBHUHQ010000011.1"/>
</dbReference>
<dbReference type="EMBL" id="JBHUHQ010000011">
    <property type="protein sequence ID" value="MFD2043732.1"/>
    <property type="molecule type" value="Genomic_DNA"/>
</dbReference>
<dbReference type="Gene3D" id="3.20.80.10">
    <property type="entry name" value="Regulatory factor, effector binding domain"/>
    <property type="match status" value="1"/>
</dbReference>
<gene>
    <name evidence="1" type="ORF">ACFSJF_05575</name>
</gene>
<evidence type="ECO:0000313" key="2">
    <source>
        <dbReference type="Proteomes" id="UP001597383"/>
    </source>
</evidence>
<accession>A0ABW4VWV3</accession>
<dbReference type="Proteomes" id="UP001597383">
    <property type="component" value="Unassembled WGS sequence"/>
</dbReference>